<dbReference type="GO" id="GO:0000724">
    <property type="term" value="P:double-strand break repair via homologous recombination"/>
    <property type="evidence" value="ECO:0007669"/>
    <property type="project" value="TreeGrafter"/>
</dbReference>
<evidence type="ECO:0000256" key="5">
    <source>
        <dbReference type="ARBA" id="ARBA00044757"/>
    </source>
</evidence>
<gene>
    <name evidence="8" type="ORF">SLS62_000916</name>
</gene>
<dbReference type="AlphaFoldDB" id="A0AAN9UWR1"/>
<dbReference type="SUPFAM" id="SSF49879">
    <property type="entry name" value="SMAD/FHA domain"/>
    <property type="match status" value="1"/>
</dbReference>
<dbReference type="GO" id="GO:0007095">
    <property type="term" value="P:mitotic G2 DNA damage checkpoint signaling"/>
    <property type="evidence" value="ECO:0007669"/>
    <property type="project" value="InterPro"/>
</dbReference>
<feature type="compositionally biased region" description="Basic and acidic residues" evidence="6">
    <location>
        <begin position="371"/>
        <end position="389"/>
    </location>
</feature>
<keyword evidence="3" id="KW-0234">DNA repair</keyword>
<evidence type="ECO:0000259" key="7">
    <source>
        <dbReference type="PROSITE" id="PS50006"/>
    </source>
</evidence>
<comment type="caution">
    <text evidence="8">The sequence shown here is derived from an EMBL/GenBank/DDBJ whole genome shotgun (WGS) entry which is preliminary data.</text>
</comment>
<organism evidence="8 9">
    <name type="scientific">Diatrype stigma</name>
    <dbReference type="NCBI Taxonomy" id="117547"/>
    <lineage>
        <taxon>Eukaryota</taxon>
        <taxon>Fungi</taxon>
        <taxon>Dikarya</taxon>
        <taxon>Ascomycota</taxon>
        <taxon>Pezizomycotina</taxon>
        <taxon>Sordariomycetes</taxon>
        <taxon>Xylariomycetidae</taxon>
        <taxon>Xylariales</taxon>
        <taxon>Diatrypaceae</taxon>
        <taxon>Diatrype</taxon>
    </lineage>
</organism>
<dbReference type="CDD" id="cd22667">
    <property type="entry name" value="FHA_NBN"/>
    <property type="match status" value="1"/>
</dbReference>
<dbReference type="EMBL" id="JAKJXP020000004">
    <property type="protein sequence ID" value="KAK7756900.1"/>
    <property type="molecule type" value="Genomic_DNA"/>
</dbReference>
<dbReference type="Gene3D" id="2.60.200.20">
    <property type="match status" value="1"/>
</dbReference>
<keyword evidence="4" id="KW-0539">Nucleus</keyword>
<evidence type="ECO:0000256" key="4">
    <source>
        <dbReference type="ARBA" id="ARBA00023242"/>
    </source>
</evidence>
<feature type="domain" description="FHA" evidence="7">
    <location>
        <begin position="24"/>
        <end position="92"/>
    </location>
</feature>
<dbReference type="InterPro" id="IPR032429">
    <property type="entry name" value="Nibrin_BRCT2"/>
</dbReference>
<feature type="compositionally biased region" description="Acidic residues" evidence="6">
    <location>
        <begin position="749"/>
        <end position="765"/>
    </location>
</feature>
<dbReference type="SMART" id="SM00240">
    <property type="entry name" value="FHA"/>
    <property type="match status" value="1"/>
</dbReference>
<dbReference type="PANTHER" id="PTHR12162">
    <property type="entry name" value="NIBRIN-RELATED"/>
    <property type="match status" value="1"/>
</dbReference>
<feature type="region of interest" description="Disordered" evidence="6">
    <location>
        <begin position="371"/>
        <end position="544"/>
    </location>
</feature>
<comment type="subcellular location">
    <subcellularLocation>
        <location evidence="1">Nucleus</location>
    </subcellularLocation>
</comment>
<dbReference type="InterPro" id="IPR008984">
    <property type="entry name" value="SMAD_FHA_dom_sf"/>
</dbReference>
<evidence type="ECO:0000256" key="6">
    <source>
        <dbReference type="SAM" id="MobiDB-lite"/>
    </source>
</evidence>
<feature type="region of interest" description="Disordered" evidence="6">
    <location>
        <begin position="666"/>
        <end position="875"/>
    </location>
</feature>
<comment type="similarity">
    <text evidence="5">Belongs to the Nibrin family.</text>
</comment>
<dbReference type="GO" id="GO:0003684">
    <property type="term" value="F:damaged DNA binding"/>
    <property type="evidence" value="ECO:0007669"/>
    <property type="project" value="TreeGrafter"/>
</dbReference>
<proteinExistence type="inferred from homology"/>
<dbReference type="Pfam" id="PF00498">
    <property type="entry name" value="FHA"/>
    <property type="match status" value="1"/>
</dbReference>
<dbReference type="PANTHER" id="PTHR12162:SF0">
    <property type="entry name" value="NIBRIN"/>
    <property type="match status" value="1"/>
</dbReference>
<feature type="compositionally biased region" description="Basic residues" evidence="6">
    <location>
        <begin position="413"/>
        <end position="425"/>
    </location>
</feature>
<evidence type="ECO:0000256" key="3">
    <source>
        <dbReference type="ARBA" id="ARBA00023204"/>
    </source>
</evidence>
<protein>
    <recommendedName>
        <fullName evidence="7">FHA domain-containing protein</fullName>
    </recommendedName>
</protein>
<feature type="compositionally biased region" description="Polar residues" evidence="6">
    <location>
        <begin position="678"/>
        <end position="709"/>
    </location>
</feature>
<accession>A0AAN9UWR1</accession>
<evidence type="ECO:0000256" key="2">
    <source>
        <dbReference type="ARBA" id="ARBA00022763"/>
    </source>
</evidence>
<dbReference type="Gene3D" id="3.40.50.10980">
    <property type="entry name" value="Nibrin, BRCT2 domain"/>
    <property type="match status" value="1"/>
</dbReference>
<reference evidence="8 9" key="1">
    <citation type="submission" date="2024-02" db="EMBL/GenBank/DDBJ databases">
        <title>De novo assembly and annotation of 12 fungi associated with fruit tree decline syndrome in Ontario, Canada.</title>
        <authorList>
            <person name="Sulman M."/>
            <person name="Ellouze W."/>
            <person name="Ilyukhin E."/>
        </authorList>
    </citation>
    <scope>NUCLEOTIDE SEQUENCE [LARGE SCALE GENOMIC DNA]</scope>
    <source>
        <strain evidence="8 9">M11/M66-122</strain>
    </source>
</reference>
<dbReference type="InterPro" id="IPR040227">
    <property type="entry name" value="Nibrin-rel"/>
</dbReference>
<evidence type="ECO:0000313" key="9">
    <source>
        <dbReference type="Proteomes" id="UP001320420"/>
    </source>
</evidence>
<feature type="compositionally biased region" description="Low complexity" evidence="6">
    <location>
        <begin position="521"/>
        <end position="540"/>
    </location>
</feature>
<dbReference type="InterPro" id="IPR000253">
    <property type="entry name" value="FHA_dom"/>
</dbReference>
<dbReference type="PROSITE" id="PS50006">
    <property type="entry name" value="FHA_DOMAIN"/>
    <property type="match status" value="1"/>
</dbReference>
<dbReference type="InterPro" id="IPR043014">
    <property type="entry name" value="Nibrin_BRCT2_sf"/>
</dbReference>
<evidence type="ECO:0000256" key="1">
    <source>
        <dbReference type="ARBA" id="ARBA00004123"/>
    </source>
</evidence>
<keyword evidence="9" id="KW-1185">Reference proteome</keyword>
<feature type="compositionally biased region" description="Basic and acidic residues" evidence="6">
    <location>
        <begin position="598"/>
        <end position="612"/>
    </location>
</feature>
<feature type="compositionally biased region" description="Low complexity" evidence="6">
    <location>
        <begin position="711"/>
        <end position="729"/>
    </location>
</feature>
<evidence type="ECO:0000313" key="8">
    <source>
        <dbReference type="EMBL" id="KAK7756900.1"/>
    </source>
</evidence>
<dbReference type="Pfam" id="PF16508">
    <property type="entry name" value="NIBRIN_BRCT_II"/>
    <property type="match status" value="1"/>
</dbReference>
<feature type="compositionally biased region" description="Low complexity" evidence="6">
    <location>
        <begin position="788"/>
        <end position="830"/>
    </location>
</feature>
<sequence>MWILENEGGAFEGKRLWLRPGKRYLFGRTVAEPGQLAIKGDPAALKSVSRKHCTIRVDEVTEGDGQKPSSRSRVTIEDLGSKSGTRINDRKLKGDTYVLTEPENTLQMGSFQDKFKITWFPVVLSYSFSSKELRASPFTKLQQNLEQLDIKYLADYDARWTTHVVHKKRNTPKGLQALINGNYIVNDSFVNAILAATAPEHVSDGVDRSLLEADFDGNWPHAIQFLPATGDDAAPIPNEQFSRNPARADIFDGYTFVFYEKKQFDFLMAPITTGKGKALLKEVIPEETQIDDFIRYVKGVAGEKGLGEFEDGSEGKGVVVVQFMPTNQEHLEWYTQFYTSVSLRLDQRLITQKDFLPAILNNDASGLRRPLEEETEEQQRQQHTTHADKQPATAPEVMDVDDQPPVAPLQPLARRRQRGAAKSRFRGFGVTLDDEDEPTEAPVPPAPAPAAAEPESSQEGLFVSQPVQSQASEVPIRNTRLSQRKRPAAHDDSEEILDGFAPTAAEVKRRRIAAGEDPTPRETTPAPPEAAKQQQPAAKTPKIKKEIDILDVARQHREEVEARAKAEREDLATAPEGLDLAEIRRLHIEEPMPLRQVAPERTRDQDVADGRWDPAWNGRKNFKRFQRRGAVQGRAPPRIIVPLGQVQAKAYGIGDDYWLENDSMTSQAAARKKKKTDSISTPVAASISQARSGQSRSQTPSENPNQSRNVRAASRGASATAASGASARSLQSTNTSSKRIEGLAPVDSSEVEEDGDGDGDGDMQLDDNHDRQAIVGEDDDDDDDDIIAASAPRSTRSARGQSATTTTTQPSQRSSRSTANTTAAATAATAKGKRPAMAPPLTTARAKPAKRPKILSIADSDDESEDELRFRFGRR</sequence>
<feature type="compositionally biased region" description="Acidic residues" evidence="6">
    <location>
        <begin position="776"/>
        <end position="786"/>
    </location>
</feature>
<keyword evidence="2" id="KW-0227">DNA damage</keyword>
<dbReference type="GO" id="GO:0030870">
    <property type="term" value="C:Mre11 complex"/>
    <property type="evidence" value="ECO:0007669"/>
    <property type="project" value="InterPro"/>
</dbReference>
<feature type="region of interest" description="Disordered" evidence="6">
    <location>
        <begin position="598"/>
        <end position="620"/>
    </location>
</feature>
<name>A0AAN9UWR1_9PEZI</name>
<dbReference type="Proteomes" id="UP001320420">
    <property type="component" value="Unassembled WGS sequence"/>
</dbReference>